<evidence type="ECO:0000256" key="1">
    <source>
        <dbReference type="SAM" id="MobiDB-lite"/>
    </source>
</evidence>
<comment type="caution">
    <text evidence="2">The sequence shown here is derived from an EMBL/GenBank/DDBJ whole genome shotgun (WGS) entry which is preliminary data.</text>
</comment>
<feature type="compositionally biased region" description="Low complexity" evidence="1">
    <location>
        <begin position="582"/>
        <end position="592"/>
    </location>
</feature>
<keyword evidence="3" id="KW-1185">Reference proteome</keyword>
<feature type="compositionally biased region" description="Basic and acidic residues" evidence="1">
    <location>
        <begin position="431"/>
        <end position="444"/>
    </location>
</feature>
<feature type="region of interest" description="Disordered" evidence="1">
    <location>
        <begin position="1"/>
        <end position="109"/>
    </location>
</feature>
<feature type="region of interest" description="Disordered" evidence="1">
    <location>
        <begin position="696"/>
        <end position="725"/>
    </location>
</feature>
<name>A0AA39LCZ0_SARSR</name>
<organism evidence="2 3">
    <name type="scientific">Sarocladium strictum</name>
    <name type="common">Black bundle disease fungus</name>
    <name type="synonym">Acremonium strictum</name>
    <dbReference type="NCBI Taxonomy" id="5046"/>
    <lineage>
        <taxon>Eukaryota</taxon>
        <taxon>Fungi</taxon>
        <taxon>Dikarya</taxon>
        <taxon>Ascomycota</taxon>
        <taxon>Pezizomycotina</taxon>
        <taxon>Sordariomycetes</taxon>
        <taxon>Hypocreomycetidae</taxon>
        <taxon>Hypocreales</taxon>
        <taxon>Sarocladiaceae</taxon>
        <taxon>Sarocladium</taxon>
    </lineage>
</organism>
<reference evidence="2" key="1">
    <citation type="submission" date="2022-10" db="EMBL/GenBank/DDBJ databases">
        <title>Determination and structural analysis of whole genome sequence of Sarocladium strictum F4-1.</title>
        <authorList>
            <person name="Hu L."/>
            <person name="Jiang Y."/>
        </authorList>
    </citation>
    <scope>NUCLEOTIDE SEQUENCE</scope>
    <source>
        <strain evidence="2">F4-1</strain>
    </source>
</reference>
<proteinExistence type="predicted"/>
<dbReference type="AlphaFoldDB" id="A0AA39LCZ0"/>
<dbReference type="Proteomes" id="UP001175261">
    <property type="component" value="Unassembled WGS sequence"/>
</dbReference>
<feature type="region of interest" description="Disordered" evidence="1">
    <location>
        <begin position="424"/>
        <end position="444"/>
    </location>
</feature>
<sequence length="1004" mass="110361">MDEVLPVRQRSASQASQSSTFCSPSRPDNKHLLRSPGPLESMLKTTTETGDIGIFSIGPKLPSPATYHQPPRPRRHLQDANLHPGRQHRYHHGSRDASHDDRKRLPSYRDTTSEIISLYGSDTQRSYSRSFSPSVDDSRRSYSLTTCSSQALPSHRSYATFQSFSSSGDAPRSRSPFPYPTRLRRPGTRPCSPALTDSGVVGRRRMTDYNQDSQSPLHGIRETGPPLGQRHAVPARLRHDLNRSSSSLPTRISPSPFQERHYAVRMRTPCSASSQTPGRCNRPRRGSNDPSVRTASLTSIVEMYQGPANSPVKTQLRAMGSFYYDYTEGFDHQTPILSDVQGPVCPIPQRSDGGARPLVLSEELSDALESSPAHLTSSSAERYSEESAALCSSTCLPTRESEDNECLWSSVDKGNTIEDDMKNTKSSLVTSEKDATASCENERSRADIHTPVRSHTCTPAPVFDVSPESAHPAAPKTPLKKDIEVQGHVVAPGAASYQANTWAGDKEVSKPAVNPRASSTSVVKTRTSLDPALAEFASMYASFDRLARSPFSKVGDDTFISHTIHNEKRSRRWPFGSKDRSQAGSALSAAGGKRSYRRRHRRNAAALKMTGTGTDDFDAMTLNCNDAASAEFSIVKTPLQHLFASHQLRAKTSAPQLMKPLPPLPKEAYQGKDENARVYVSESSRSGVPRLRLRANHSKPAEAAHGSAQLSPTDEGLTKLPEMGALPSRPKLKLKLSRSYLGLGSASKSATVVRSPDLKQCNALAGFQHCARNDLFTPQLSIGEVFIPPITESSIPPVEGNNKTEAEVRNLASPQPSDQFDIPYPPTVVMEPETAVHHESLGQQQKSYVVESGGHGNRRIRQKISMLRLRIAGGHLAKASRSVDTTPLCHGKESSTPSLRLQDTAPHVNTLKDECCWEEQPAHEVGRVKRWANNARHAVRLKSAKVGLYMMFHFGLRSPQILASVSHILSKIDKFNHYHQSQPESVAALEIFEMATTIYYDDLS</sequence>
<feature type="region of interest" description="Disordered" evidence="1">
    <location>
        <begin position="162"/>
        <end position="230"/>
    </location>
</feature>
<gene>
    <name evidence="2" type="ORF">NLU13_2228</name>
</gene>
<feature type="region of interest" description="Disordered" evidence="1">
    <location>
        <begin position="567"/>
        <end position="599"/>
    </location>
</feature>
<feature type="compositionally biased region" description="Basic and acidic residues" evidence="1">
    <location>
        <begin position="93"/>
        <end position="104"/>
    </location>
</feature>
<accession>A0AA39LCZ0</accession>
<feature type="region of interest" description="Disordered" evidence="1">
    <location>
        <begin position="268"/>
        <end position="292"/>
    </location>
</feature>
<feature type="compositionally biased region" description="Low complexity" evidence="1">
    <location>
        <begin position="8"/>
        <end position="19"/>
    </location>
</feature>
<dbReference type="EMBL" id="JAPDFR010000001">
    <property type="protein sequence ID" value="KAK0392733.1"/>
    <property type="molecule type" value="Genomic_DNA"/>
</dbReference>
<evidence type="ECO:0000313" key="3">
    <source>
        <dbReference type="Proteomes" id="UP001175261"/>
    </source>
</evidence>
<protein>
    <submittedName>
        <fullName evidence="2">Uncharacterized protein</fullName>
    </submittedName>
</protein>
<evidence type="ECO:0000313" key="2">
    <source>
        <dbReference type="EMBL" id="KAK0392733.1"/>
    </source>
</evidence>